<accession>A0A4S9EJS1</accession>
<protein>
    <recommendedName>
        <fullName evidence="4">Inheritance of peroxisomes protein 1</fullName>
    </recommendedName>
</protein>
<feature type="region of interest" description="Disordered" evidence="6">
    <location>
        <begin position="332"/>
        <end position="390"/>
    </location>
</feature>
<dbReference type="EMBL" id="QZAV01000220">
    <property type="protein sequence ID" value="THX34420.1"/>
    <property type="molecule type" value="Genomic_DNA"/>
</dbReference>
<evidence type="ECO:0000313" key="8">
    <source>
        <dbReference type="Proteomes" id="UP000308953"/>
    </source>
</evidence>
<evidence type="ECO:0000256" key="1">
    <source>
        <dbReference type="ARBA" id="ARBA00003594"/>
    </source>
</evidence>
<dbReference type="Proteomes" id="UP000308953">
    <property type="component" value="Unassembled WGS sequence"/>
</dbReference>
<comment type="caution">
    <text evidence="7">The sequence shown here is derived from an EMBL/GenBank/DDBJ whole genome shotgun (WGS) entry which is preliminary data.</text>
</comment>
<evidence type="ECO:0000256" key="4">
    <source>
        <dbReference type="ARBA" id="ARBA00021397"/>
    </source>
</evidence>
<name>A0A4S9EJS1_AURPU</name>
<proteinExistence type="inferred from homology"/>
<evidence type="ECO:0000256" key="6">
    <source>
        <dbReference type="SAM" id="MobiDB-lite"/>
    </source>
</evidence>
<organism evidence="7 8">
    <name type="scientific">Aureobasidium pullulans</name>
    <name type="common">Black yeast</name>
    <name type="synonym">Pullularia pullulans</name>
    <dbReference type="NCBI Taxonomy" id="5580"/>
    <lineage>
        <taxon>Eukaryota</taxon>
        <taxon>Fungi</taxon>
        <taxon>Dikarya</taxon>
        <taxon>Ascomycota</taxon>
        <taxon>Pezizomycotina</taxon>
        <taxon>Dothideomycetes</taxon>
        <taxon>Dothideomycetidae</taxon>
        <taxon>Dothideales</taxon>
        <taxon>Saccotheciaceae</taxon>
        <taxon>Aureobasidium</taxon>
    </lineage>
</organism>
<evidence type="ECO:0000313" key="7">
    <source>
        <dbReference type="EMBL" id="THX34420.1"/>
    </source>
</evidence>
<dbReference type="Pfam" id="PF12634">
    <property type="entry name" value="Inp1"/>
    <property type="match status" value="1"/>
</dbReference>
<feature type="compositionally biased region" description="Basic and acidic residues" evidence="6">
    <location>
        <begin position="257"/>
        <end position="288"/>
    </location>
</feature>
<feature type="compositionally biased region" description="Low complexity" evidence="6">
    <location>
        <begin position="550"/>
        <end position="574"/>
    </location>
</feature>
<sequence length="666" mass="71681">MKSGRGLGDAMSSRPSSSTCQDMPSASAPGLRRSFTLPSRLANPPKAQQQVEIGSADGIETLFVHPSAKIVSFSSASSLRSRPSSRSSIASYDGEADCTTSLPWTSPTERTMAAGPLEIYRVPGSVAFLHSGSLLHAILPRSQCWCVDGVSKFAMRVLPNTYYRIELPGNTKEDLENVEQLKKTLAKVLYYERTACPFQRGFGDDLPEMPSRNSRRLSREFIEPAKRWRLDKVWRPEGAELEEPQLLHPDRNNYTSDTDRSEIDDAVKSEAEDSGKEQDTRPASRDKPTQLSGPFASKRLATMRSVTAPPQLSLESSPPSKANKVRKMAGIFNQTGRDTVQTLPRPLSTTRVPRLPPTPESTDDDHDLPLQPADQPSDQSTTVNEPLDSIPGRPIAIVVNEHGAPVPTEPLIIVEQADDEFEHNHSSDTHLEAEDAIVEAHLPEEPQDQAVTGASDAIEEAKAETTSTAIALEEATLQNSAEEQLLTDYPTSSPATSTTETISTATFTASSPALSTTSLSTATSWSTLPVLTPSEATDLLRQRRAPSPSPSLSTRSSSPPAPTQTPAKPTSSSTALIKTSPALLVRKTCALFLGPPANLVATMLRIAARLVASGALNLAEPAFHDLFAGNGANTSAAGAIAAGRLRGHRRVPGSWDLSDDDEDWGF</sequence>
<gene>
    <name evidence="7" type="ORF">D6D10_07541</name>
</gene>
<comment type="function">
    <text evidence="1">Required for peroxisome inheritance.</text>
</comment>
<reference evidence="7 8" key="1">
    <citation type="submission" date="2018-10" db="EMBL/GenBank/DDBJ databases">
        <title>Fifty Aureobasidium pullulans genomes reveal a recombining polyextremotolerant generalist.</title>
        <authorList>
            <person name="Gostincar C."/>
            <person name="Turk M."/>
            <person name="Zajc J."/>
            <person name="Gunde-Cimerman N."/>
        </authorList>
    </citation>
    <scope>NUCLEOTIDE SEQUENCE [LARGE SCALE GENOMIC DNA]</scope>
    <source>
        <strain evidence="7 8">EXF-9785</strain>
    </source>
</reference>
<evidence type="ECO:0000256" key="2">
    <source>
        <dbReference type="ARBA" id="ARBA00004421"/>
    </source>
</evidence>
<feature type="compositionally biased region" description="Polar residues" evidence="6">
    <location>
        <begin position="13"/>
        <end position="24"/>
    </location>
</feature>
<comment type="subcellular location">
    <subcellularLocation>
        <location evidence="2">Peroxisome membrane</location>
        <topology evidence="2">Peripheral membrane protein</topology>
    </subcellularLocation>
</comment>
<dbReference type="GO" id="GO:0045033">
    <property type="term" value="P:peroxisome inheritance"/>
    <property type="evidence" value="ECO:0007669"/>
    <property type="project" value="InterPro"/>
</dbReference>
<feature type="compositionally biased region" description="Polar residues" evidence="6">
    <location>
        <begin position="374"/>
        <end position="384"/>
    </location>
</feature>
<evidence type="ECO:0000256" key="5">
    <source>
        <dbReference type="ARBA" id="ARBA00023136"/>
    </source>
</evidence>
<evidence type="ECO:0000256" key="3">
    <source>
        <dbReference type="ARBA" id="ARBA00010707"/>
    </source>
</evidence>
<dbReference type="AlphaFoldDB" id="A0A4S9EJS1"/>
<feature type="region of interest" description="Disordered" evidence="6">
    <location>
        <begin position="241"/>
        <end position="301"/>
    </location>
</feature>
<comment type="similarity">
    <text evidence="3">Belongs to the INP1 family.</text>
</comment>
<feature type="compositionally biased region" description="Polar residues" evidence="6">
    <location>
        <begin position="332"/>
        <end position="351"/>
    </location>
</feature>
<feature type="region of interest" description="Disordered" evidence="6">
    <location>
        <begin position="534"/>
        <end position="574"/>
    </location>
</feature>
<dbReference type="InterPro" id="IPR024758">
    <property type="entry name" value="Inp1"/>
</dbReference>
<feature type="region of interest" description="Disordered" evidence="6">
    <location>
        <begin position="1"/>
        <end position="49"/>
    </location>
</feature>
<dbReference type="GO" id="GO:0005780">
    <property type="term" value="C:extrinsic component of intraperoxisomal membrane"/>
    <property type="evidence" value="ECO:0007669"/>
    <property type="project" value="InterPro"/>
</dbReference>
<keyword evidence="5" id="KW-0472">Membrane</keyword>